<dbReference type="Pfam" id="PF00534">
    <property type="entry name" value="Glycos_transf_1"/>
    <property type="match status" value="1"/>
</dbReference>
<evidence type="ECO:0000313" key="4">
    <source>
        <dbReference type="EMBL" id="MBB4284745.1"/>
    </source>
</evidence>
<name>A0A7W6WJ80_9PROT</name>
<dbReference type="PANTHER" id="PTHR45947:SF3">
    <property type="entry name" value="SULFOQUINOVOSYL TRANSFERASE SQD2"/>
    <property type="match status" value="1"/>
</dbReference>
<dbReference type="AlphaFoldDB" id="A0A7W6WJ80"/>
<accession>A0A7W6WJ80</accession>
<feature type="compositionally biased region" description="Basic and acidic residues" evidence="1">
    <location>
        <begin position="12"/>
        <end position="21"/>
    </location>
</feature>
<dbReference type="PANTHER" id="PTHR45947">
    <property type="entry name" value="SULFOQUINOVOSYL TRANSFERASE SQD2"/>
    <property type="match status" value="1"/>
</dbReference>
<dbReference type="Pfam" id="PF13439">
    <property type="entry name" value="Glyco_transf_4"/>
    <property type="match status" value="1"/>
</dbReference>
<dbReference type="GO" id="GO:0016757">
    <property type="term" value="F:glycosyltransferase activity"/>
    <property type="evidence" value="ECO:0007669"/>
    <property type="project" value="InterPro"/>
</dbReference>
<reference evidence="4 5" key="1">
    <citation type="submission" date="2020-08" db="EMBL/GenBank/DDBJ databases">
        <title>Genome sequencing of Purple Non-Sulfur Bacteria from various extreme environments.</title>
        <authorList>
            <person name="Mayer M."/>
        </authorList>
    </citation>
    <scope>NUCLEOTIDE SEQUENCE [LARGE SCALE GENOMIC DNA]</scope>
    <source>
        <strain evidence="4 5">JA135</strain>
    </source>
</reference>
<evidence type="ECO:0000259" key="3">
    <source>
        <dbReference type="Pfam" id="PF13439"/>
    </source>
</evidence>
<organism evidence="4 5">
    <name type="scientific">Roseospira goensis</name>
    <dbReference type="NCBI Taxonomy" id="391922"/>
    <lineage>
        <taxon>Bacteria</taxon>
        <taxon>Pseudomonadati</taxon>
        <taxon>Pseudomonadota</taxon>
        <taxon>Alphaproteobacteria</taxon>
        <taxon>Rhodospirillales</taxon>
        <taxon>Rhodospirillaceae</taxon>
        <taxon>Roseospira</taxon>
    </lineage>
</organism>
<feature type="region of interest" description="Disordered" evidence="1">
    <location>
        <begin position="1"/>
        <end position="21"/>
    </location>
</feature>
<feature type="domain" description="Glycosyl transferase family 1" evidence="2">
    <location>
        <begin position="205"/>
        <end position="318"/>
    </location>
</feature>
<dbReference type="Gene3D" id="3.40.50.2000">
    <property type="entry name" value="Glycogen Phosphorylase B"/>
    <property type="match status" value="2"/>
</dbReference>
<protein>
    <submittedName>
        <fullName evidence="4">Glycosyltransferase involved in cell wall biosynthesis</fullName>
    </submittedName>
</protein>
<dbReference type="InterPro" id="IPR001296">
    <property type="entry name" value="Glyco_trans_1"/>
</dbReference>
<dbReference type="EMBL" id="JACIGI010000003">
    <property type="protein sequence ID" value="MBB4284745.1"/>
    <property type="molecule type" value="Genomic_DNA"/>
</dbReference>
<gene>
    <name evidence="4" type="ORF">GGD88_000456</name>
</gene>
<dbReference type="SUPFAM" id="SSF53756">
    <property type="entry name" value="UDP-Glycosyltransferase/glycogen phosphorylase"/>
    <property type="match status" value="1"/>
</dbReference>
<keyword evidence="4" id="KW-0808">Transferase</keyword>
<dbReference type="InterPro" id="IPR050194">
    <property type="entry name" value="Glycosyltransferase_grp1"/>
</dbReference>
<sequence length="391" mass="41299">MSNVSSPQGPPRADRTGEQAGDRTAWRIAVISDAVAERNGVGAYYSDLAEHLRDHVAAVAVLGPGGDGSLGSVALPLPGDSTQKLSLPNLVTVRRRLLDLRPHAIVVPTPGPWGLLGARMAGSLGAALVVGFHTHYERLADLYWSTTLGMIPRSYMRMANRFLFDRGAVVLANSHAMADAARDLGAASVDLMGTPIPRSFIDPAPLPLPDGVSRVLFAGRLAPEKNVQAVVDAARALPDIAFTIVGDGPMRASLEDQAHALPNLTLPGWLPRSHLPALLDATDVLVLPSHVESLGTIALEALARGRNVLVSAQCGITEWPMLDRALFRIGDGETVAHALARVASLDPTIRRRKAALGADGAREMNAWAIQGWLNVLAAHATPDATPDTTDA</sequence>
<feature type="domain" description="Glycosyltransferase subfamily 4-like N-terminal" evidence="3">
    <location>
        <begin position="39"/>
        <end position="186"/>
    </location>
</feature>
<comment type="caution">
    <text evidence="4">The sequence shown here is derived from an EMBL/GenBank/DDBJ whole genome shotgun (WGS) entry which is preliminary data.</text>
</comment>
<keyword evidence="5" id="KW-1185">Reference proteome</keyword>
<dbReference type="Proteomes" id="UP000555728">
    <property type="component" value="Unassembled WGS sequence"/>
</dbReference>
<dbReference type="InterPro" id="IPR028098">
    <property type="entry name" value="Glyco_trans_4-like_N"/>
</dbReference>
<proteinExistence type="predicted"/>
<dbReference type="RefSeq" id="WP_184431303.1">
    <property type="nucleotide sequence ID" value="NZ_JACIGI010000003.1"/>
</dbReference>
<evidence type="ECO:0000259" key="2">
    <source>
        <dbReference type="Pfam" id="PF00534"/>
    </source>
</evidence>
<evidence type="ECO:0000256" key="1">
    <source>
        <dbReference type="SAM" id="MobiDB-lite"/>
    </source>
</evidence>
<evidence type="ECO:0000313" key="5">
    <source>
        <dbReference type="Proteomes" id="UP000555728"/>
    </source>
</evidence>